<dbReference type="EMBL" id="UGUS01000002">
    <property type="protein sequence ID" value="SUD31459.1"/>
    <property type="molecule type" value="Genomic_DNA"/>
</dbReference>
<dbReference type="PROSITE" id="PS00676">
    <property type="entry name" value="SIGMA54_INTERACT_2"/>
    <property type="match status" value="1"/>
</dbReference>
<feature type="domain" description="Sigma-54 factor interaction" evidence="6">
    <location>
        <begin position="216"/>
        <end position="445"/>
    </location>
</feature>
<dbReference type="Gene3D" id="1.10.10.60">
    <property type="entry name" value="Homeodomain-like"/>
    <property type="match status" value="1"/>
</dbReference>
<dbReference type="InterPro" id="IPR025944">
    <property type="entry name" value="Sigma_54_int_dom_CS"/>
</dbReference>
<dbReference type="Gene3D" id="3.40.50.300">
    <property type="entry name" value="P-loop containing nucleotide triphosphate hydrolases"/>
    <property type="match status" value="1"/>
</dbReference>
<dbReference type="InterPro" id="IPR010523">
    <property type="entry name" value="XylR_N"/>
</dbReference>
<sequence length="538" mass="59810">MERLDDLIEQLQMKPEQGQIWLARQRVFLMQLPAFAALRRELLAEVGGARAKRLLARMGYVAGSSDAKLARELRGDEDDQAFLAGPGLHALQGIVRVETLSMELDVEAGHHYVEQLWHDSIEADAHLLNEGLSAEPVCWMQIGHAAGFNSAFFGRSIMFKEVECRGMGHPHCRIIGKPLEDWEGETDPLGMFSSTSFMNTSMHTSDIPLSEEAPDLVGTAPSFVTACQQIEKVARSNVTVLFLGETGVGKERFAKMLHKISDRVDKPFIAVNCAALPESLIESELFGVEKGAFTGASQARPGRFERADGGTLFLDEIGTLTAVAQEKLLRVLQEREVERLGGVRTRKIDVRVVAATNADLAEEVKAGRFRADLYYRINVIPIRIPPLRERAADIPLLIRYFIQRFSVRHNRNTVGLTRSAIRGLLQHSYPGNIRELENMIERGVVLANDGEPIALTDLFLDAGPLLGDTTFNEEKTLELMDEWLLTGSLETVVEKLVARAMIRADGNLSQAARLLGVSRRQLEYRVKNKAVPHASTQR</sequence>
<keyword evidence="3" id="KW-0805">Transcription regulation</keyword>
<dbReference type="Gene3D" id="1.10.8.60">
    <property type="match status" value="1"/>
</dbReference>
<evidence type="ECO:0000259" key="6">
    <source>
        <dbReference type="PROSITE" id="PS50045"/>
    </source>
</evidence>
<organism evidence="7 8">
    <name type="scientific">Pseudomonas fluorescens</name>
    <dbReference type="NCBI Taxonomy" id="294"/>
    <lineage>
        <taxon>Bacteria</taxon>
        <taxon>Pseudomonadati</taxon>
        <taxon>Pseudomonadota</taxon>
        <taxon>Gammaproteobacteria</taxon>
        <taxon>Pseudomonadales</taxon>
        <taxon>Pseudomonadaceae</taxon>
        <taxon>Pseudomonas</taxon>
    </lineage>
</organism>
<name>A0A379IF90_PSEFL</name>
<dbReference type="Gene3D" id="3.30.1380.20">
    <property type="entry name" value="Trafficking protein particle complex subunit 3"/>
    <property type="match status" value="1"/>
</dbReference>
<protein>
    <submittedName>
        <fullName evidence="7">Fis family transcriptional regulator</fullName>
    </submittedName>
</protein>
<dbReference type="InterPro" id="IPR025943">
    <property type="entry name" value="Sigma_54_int_dom_ATP-bd_2"/>
</dbReference>
<dbReference type="PROSITE" id="PS00688">
    <property type="entry name" value="SIGMA54_INTERACT_3"/>
    <property type="match status" value="1"/>
</dbReference>
<evidence type="ECO:0000256" key="2">
    <source>
        <dbReference type="ARBA" id="ARBA00022840"/>
    </source>
</evidence>
<keyword evidence="1" id="KW-0547">Nucleotide-binding</keyword>
<dbReference type="GO" id="GO:0005524">
    <property type="term" value="F:ATP binding"/>
    <property type="evidence" value="ECO:0007669"/>
    <property type="project" value="UniProtKB-KW"/>
</dbReference>
<dbReference type="Pfam" id="PF02954">
    <property type="entry name" value="HTH_8"/>
    <property type="match status" value="1"/>
</dbReference>
<dbReference type="Pfam" id="PF25601">
    <property type="entry name" value="AAA_lid_14"/>
    <property type="match status" value="1"/>
</dbReference>
<dbReference type="AlphaFoldDB" id="A0A379IF90"/>
<dbReference type="Pfam" id="PF00158">
    <property type="entry name" value="Sigma54_activat"/>
    <property type="match status" value="1"/>
</dbReference>
<dbReference type="GO" id="GO:0006355">
    <property type="term" value="P:regulation of DNA-templated transcription"/>
    <property type="evidence" value="ECO:0007669"/>
    <property type="project" value="InterPro"/>
</dbReference>
<dbReference type="InterPro" id="IPR025662">
    <property type="entry name" value="Sigma_54_int_dom_ATP-bd_1"/>
</dbReference>
<dbReference type="RefSeq" id="WP_115284261.1">
    <property type="nucleotide sequence ID" value="NZ_UGUS01000002.1"/>
</dbReference>
<dbReference type="InterPro" id="IPR002078">
    <property type="entry name" value="Sigma_54_int"/>
</dbReference>
<evidence type="ECO:0000256" key="1">
    <source>
        <dbReference type="ARBA" id="ARBA00022741"/>
    </source>
</evidence>
<dbReference type="InterPro" id="IPR009057">
    <property type="entry name" value="Homeodomain-like_sf"/>
</dbReference>
<dbReference type="SUPFAM" id="SSF46689">
    <property type="entry name" value="Homeodomain-like"/>
    <property type="match status" value="1"/>
</dbReference>
<evidence type="ECO:0000256" key="3">
    <source>
        <dbReference type="ARBA" id="ARBA00023015"/>
    </source>
</evidence>
<evidence type="ECO:0000256" key="4">
    <source>
        <dbReference type="ARBA" id="ARBA00023125"/>
    </source>
</evidence>
<dbReference type="InterPro" id="IPR002197">
    <property type="entry name" value="HTH_Fis"/>
</dbReference>
<dbReference type="FunFam" id="3.40.50.300:FF:000006">
    <property type="entry name" value="DNA-binding transcriptional regulator NtrC"/>
    <property type="match status" value="1"/>
</dbReference>
<dbReference type="PANTHER" id="PTHR32071">
    <property type="entry name" value="TRANSCRIPTIONAL REGULATORY PROTEIN"/>
    <property type="match status" value="1"/>
</dbReference>
<dbReference type="InterPro" id="IPR058031">
    <property type="entry name" value="AAA_lid_NorR"/>
</dbReference>
<accession>A0A379IF90</accession>
<proteinExistence type="predicted"/>
<dbReference type="OrthoDB" id="9804019at2"/>
<keyword evidence="5" id="KW-0804">Transcription</keyword>
<dbReference type="CDD" id="cd00009">
    <property type="entry name" value="AAA"/>
    <property type="match status" value="1"/>
</dbReference>
<evidence type="ECO:0000313" key="8">
    <source>
        <dbReference type="Proteomes" id="UP000255125"/>
    </source>
</evidence>
<dbReference type="InterPro" id="IPR004096">
    <property type="entry name" value="V4R"/>
</dbReference>
<dbReference type="PROSITE" id="PS50045">
    <property type="entry name" value="SIGMA54_INTERACT_4"/>
    <property type="match status" value="1"/>
</dbReference>
<dbReference type="SUPFAM" id="SSF52540">
    <property type="entry name" value="P-loop containing nucleoside triphosphate hydrolases"/>
    <property type="match status" value="1"/>
</dbReference>
<dbReference type="Pfam" id="PF02830">
    <property type="entry name" value="V4R"/>
    <property type="match status" value="1"/>
</dbReference>
<evidence type="ECO:0000313" key="7">
    <source>
        <dbReference type="EMBL" id="SUD31459.1"/>
    </source>
</evidence>
<dbReference type="InterPro" id="IPR003593">
    <property type="entry name" value="AAA+_ATPase"/>
</dbReference>
<dbReference type="InterPro" id="IPR024096">
    <property type="entry name" value="NO_sig/Golgi_transp_ligand-bd"/>
</dbReference>
<dbReference type="Proteomes" id="UP000255125">
    <property type="component" value="Unassembled WGS sequence"/>
</dbReference>
<dbReference type="SMART" id="SM00382">
    <property type="entry name" value="AAA"/>
    <property type="match status" value="1"/>
</dbReference>
<dbReference type="PRINTS" id="PR01590">
    <property type="entry name" value="HTHFIS"/>
</dbReference>
<reference evidence="7 8" key="1">
    <citation type="submission" date="2018-06" db="EMBL/GenBank/DDBJ databases">
        <authorList>
            <consortium name="Pathogen Informatics"/>
            <person name="Doyle S."/>
        </authorList>
    </citation>
    <scope>NUCLEOTIDE SEQUENCE [LARGE SCALE GENOMIC DNA]</scope>
    <source>
        <strain evidence="7 8">NCTC10392</strain>
    </source>
</reference>
<gene>
    <name evidence="7" type="primary">zraR_5</name>
    <name evidence="7" type="ORF">NCTC10392_03390</name>
</gene>
<keyword evidence="4" id="KW-0238">DNA-binding</keyword>
<dbReference type="InterPro" id="IPR027417">
    <property type="entry name" value="P-loop_NTPase"/>
</dbReference>
<dbReference type="SMART" id="SM00989">
    <property type="entry name" value="V4R"/>
    <property type="match status" value="1"/>
</dbReference>
<keyword evidence="2" id="KW-0067">ATP-binding</keyword>
<dbReference type="Pfam" id="PF06505">
    <property type="entry name" value="XylR_N"/>
    <property type="match status" value="1"/>
</dbReference>
<evidence type="ECO:0000256" key="5">
    <source>
        <dbReference type="ARBA" id="ARBA00023163"/>
    </source>
</evidence>
<dbReference type="GO" id="GO:0043565">
    <property type="term" value="F:sequence-specific DNA binding"/>
    <property type="evidence" value="ECO:0007669"/>
    <property type="project" value="InterPro"/>
</dbReference>
<dbReference type="PROSITE" id="PS00675">
    <property type="entry name" value="SIGMA54_INTERACT_1"/>
    <property type="match status" value="1"/>
</dbReference>
<dbReference type="SUPFAM" id="SSF111126">
    <property type="entry name" value="Ligand-binding domain in the NO signalling and Golgi transport"/>
    <property type="match status" value="1"/>
</dbReference>